<dbReference type="Pfam" id="PF16198">
    <property type="entry name" value="TruB_C_2"/>
    <property type="match status" value="1"/>
</dbReference>
<dbReference type="CDD" id="cd02573">
    <property type="entry name" value="PseudoU_synth_EcTruB"/>
    <property type="match status" value="1"/>
</dbReference>
<dbReference type="KEGG" id="vin:AKJ08_0409"/>
<evidence type="ECO:0000256" key="2">
    <source>
        <dbReference type="ARBA" id="ARBA00005642"/>
    </source>
</evidence>
<dbReference type="PATRIC" id="fig|1391653.3.peg.424"/>
<dbReference type="AlphaFoldDB" id="A0A0K1P939"/>
<dbReference type="STRING" id="1391653.AKJ08_0409"/>
<dbReference type="InterPro" id="IPR014780">
    <property type="entry name" value="tRNA_psdUridine_synth_TruB"/>
</dbReference>
<dbReference type="GO" id="GO:0003723">
    <property type="term" value="F:RNA binding"/>
    <property type="evidence" value="ECO:0007669"/>
    <property type="project" value="InterPro"/>
</dbReference>
<dbReference type="NCBIfam" id="TIGR00431">
    <property type="entry name" value="TruB"/>
    <property type="match status" value="1"/>
</dbReference>
<dbReference type="SUPFAM" id="SSF55120">
    <property type="entry name" value="Pseudouridine synthase"/>
    <property type="match status" value="1"/>
</dbReference>
<dbReference type="GO" id="GO:0160148">
    <property type="term" value="F:tRNA pseudouridine(55) synthase activity"/>
    <property type="evidence" value="ECO:0007669"/>
    <property type="project" value="UniProtKB-EC"/>
</dbReference>
<accession>A0A0K1P939</accession>
<comment type="similarity">
    <text evidence="2 5">Belongs to the pseudouridine synthase TruB family. Type 1 subfamily.</text>
</comment>
<dbReference type="Gene3D" id="2.30.130.10">
    <property type="entry name" value="PUA domain"/>
    <property type="match status" value="1"/>
</dbReference>
<dbReference type="InterPro" id="IPR036974">
    <property type="entry name" value="PUA_sf"/>
</dbReference>
<evidence type="ECO:0000256" key="3">
    <source>
        <dbReference type="ARBA" id="ARBA00022694"/>
    </source>
</evidence>
<dbReference type="InterPro" id="IPR002501">
    <property type="entry name" value="PsdUridine_synth_N"/>
</dbReference>
<evidence type="ECO:0000256" key="4">
    <source>
        <dbReference type="ARBA" id="ARBA00023235"/>
    </source>
</evidence>
<sequence>MDGILIVDKPEGPTSFDVVKRLRRLGRDRKAGHTGTLDPMATGVLPICLGDATKLVPFVMEGEKDYEGVVALGVETDTYDATGTPVEERDPSGIGRGDVEAAVAAMVGEYWQTPPMYSAVKVGGRRLYELARKGEEVERKPRKVRIDSIELLDWDPSAATARIHVRCGKGTYIRSIAHELGQTLGVGGHLARLRRLRTGSFPIERAVPFQVVLDVMAAGREAELEAHLVGMRDCLPELPEIVVDDARARKVLHGMALGGRDLAECGSRRLEDGAQVRVVAPDGGLLAVGEMERGGLRYARVLVGRG</sequence>
<evidence type="ECO:0000259" key="7">
    <source>
        <dbReference type="Pfam" id="PF16198"/>
    </source>
</evidence>
<feature type="domain" description="Pseudouridine synthase II N-terminal" evidence="6">
    <location>
        <begin position="23"/>
        <end position="173"/>
    </location>
</feature>
<dbReference type="Gene3D" id="3.30.2350.10">
    <property type="entry name" value="Pseudouridine synthase"/>
    <property type="match status" value="1"/>
</dbReference>
<evidence type="ECO:0000313" key="9">
    <source>
        <dbReference type="Proteomes" id="UP000055590"/>
    </source>
</evidence>
<comment type="catalytic activity">
    <reaction evidence="1 5">
        <text>uridine(55) in tRNA = pseudouridine(55) in tRNA</text>
        <dbReference type="Rhea" id="RHEA:42532"/>
        <dbReference type="Rhea" id="RHEA-COMP:10101"/>
        <dbReference type="Rhea" id="RHEA-COMP:10102"/>
        <dbReference type="ChEBI" id="CHEBI:65314"/>
        <dbReference type="ChEBI" id="CHEBI:65315"/>
        <dbReference type="EC" id="5.4.99.25"/>
    </reaction>
</comment>
<dbReference type="PANTHER" id="PTHR13767">
    <property type="entry name" value="TRNA-PSEUDOURIDINE SYNTHASE"/>
    <property type="match status" value="1"/>
</dbReference>
<evidence type="ECO:0000256" key="5">
    <source>
        <dbReference type="HAMAP-Rule" id="MF_01080"/>
    </source>
</evidence>
<reference evidence="8 9" key="1">
    <citation type="submission" date="2015-08" db="EMBL/GenBank/DDBJ databases">
        <authorList>
            <person name="Babu N.S."/>
            <person name="Beckwith C.J."/>
            <person name="Beseler K.G."/>
            <person name="Brison A."/>
            <person name="Carone J.V."/>
            <person name="Caskin T.P."/>
            <person name="Diamond M."/>
            <person name="Durham M.E."/>
            <person name="Foxe J.M."/>
            <person name="Go M."/>
            <person name="Henderson B.A."/>
            <person name="Jones I.B."/>
            <person name="McGettigan J.A."/>
            <person name="Micheletti S.J."/>
            <person name="Nasrallah M.E."/>
            <person name="Ortiz D."/>
            <person name="Piller C.R."/>
            <person name="Privatt S.R."/>
            <person name="Schneider S.L."/>
            <person name="Sharp S."/>
            <person name="Smith T.C."/>
            <person name="Stanton J.D."/>
            <person name="Ullery H.E."/>
            <person name="Wilson R.J."/>
            <person name="Serrano M.G."/>
            <person name="Buck G."/>
            <person name="Lee V."/>
            <person name="Wang Y."/>
            <person name="Carvalho R."/>
            <person name="Voegtly L."/>
            <person name="Shi R."/>
            <person name="Duckworth R."/>
            <person name="Johnson A."/>
            <person name="Loviza R."/>
            <person name="Walstead R."/>
            <person name="Shah Z."/>
            <person name="Kiflezghi M."/>
            <person name="Wade K."/>
            <person name="Ball S.L."/>
            <person name="Bradley K.W."/>
            <person name="Asai D.J."/>
            <person name="Bowman C.A."/>
            <person name="Russell D.A."/>
            <person name="Pope W.H."/>
            <person name="Jacobs-Sera D."/>
            <person name="Hendrix R.W."/>
            <person name="Hatfull G.F."/>
        </authorList>
    </citation>
    <scope>NUCLEOTIDE SEQUENCE [LARGE SCALE GENOMIC DNA]</scope>
    <source>
        <strain evidence="8 9">DSM 27710</strain>
    </source>
</reference>
<keyword evidence="3 5" id="KW-0819">tRNA processing</keyword>
<dbReference type="InterPro" id="IPR020103">
    <property type="entry name" value="PsdUridine_synth_cat_dom_sf"/>
</dbReference>
<evidence type="ECO:0000313" key="8">
    <source>
        <dbReference type="EMBL" id="AKU90022.1"/>
    </source>
</evidence>
<dbReference type="EC" id="5.4.99.25" evidence="5"/>
<dbReference type="EMBL" id="CP012332">
    <property type="protein sequence ID" value="AKU90022.1"/>
    <property type="molecule type" value="Genomic_DNA"/>
</dbReference>
<dbReference type="GO" id="GO:0031119">
    <property type="term" value="P:tRNA pseudouridine synthesis"/>
    <property type="evidence" value="ECO:0007669"/>
    <property type="project" value="UniProtKB-UniRule"/>
</dbReference>
<evidence type="ECO:0000256" key="1">
    <source>
        <dbReference type="ARBA" id="ARBA00000385"/>
    </source>
</evidence>
<dbReference type="OrthoDB" id="9802309at2"/>
<dbReference type="InterPro" id="IPR032819">
    <property type="entry name" value="TruB_C"/>
</dbReference>
<dbReference type="Pfam" id="PF01509">
    <property type="entry name" value="TruB_N"/>
    <property type="match status" value="1"/>
</dbReference>
<dbReference type="GO" id="GO:1990481">
    <property type="term" value="P:mRNA pseudouridine synthesis"/>
    <property type="evidence" value="ECO:0007669"/>
    <property type="project" value="TreeGrafter"/>
</dbReference>
<gene>
    <name evidence="5" type="primary">truB</name>
    <name evidence="8" type="ORF">AKJ08_0409</name>
</gene>
<keyword evidence="4 5" id="KW-0413">Isomerase</keyword>
<feature type="active site" description="Nucleophile" evidence="5">
    <location>
        <position position="38"/>
    </location>
</feature>
<evidence type="ECO:0000259" key="6">
    <source>
        <dbReference type="Pfam" id="PF01509"/>
    </source>
</evidence>
<dbReference type="Proteomes" id="UP000055590">
    <property type="component" value="Chromosome"/>
</dbReference>
<protein>
    <recommendedName>
        <fullName evidence="5">tRNA pseudouridine synthase B</fullName>
        <ecNumber evidence="5">5.4.99.25</ecNumber>
    </recommendedName>
    <alternativeName>
        <fullName evidence="5">tRNA pseudouridine(55) synthase</fullName>
        <shortName evidence="5">Psi55 synthase</shortName>
    </alternativeName>
    <alternativeName>
        <fullName evidence="5">tRNA pseudouridylate synthase</fullName>
    </alternativeName>
    <alternativeName>
        <fullName evidence="5">tRNA-uridine isomerase</fullName>
    </alternativeName>
</protein>
<keyword evidence="9" id="KW-1185">Reference proteome</keyword>
<dbReference type="HAMAP" id="MF_01080">
    <property type="entry name" value="TruB_bact"/>
    <property type="match status" value="1"/>
</dbReference>
<dbReference type="RefSeq" id="WP_050724528.1">
    <property type="nucleotide sequence ID" value="NZ_CP012332.1"/>
</dbReference>
<name>A0A0K1P939_9BACT</name>
<dbReference type="PANTHER" id="PTHR13767:SF2">
    <property type="entry name" value="PSEUDOURIDYLATE SYNTHASE TRUB1"/>
    <property type="match status" value="1"/>
</dbReference>
<organism evidence="8 9">
    <name type="scientific">Vulgatibacter incomptus</name>
    <dbReference type="NCBI Taxonomy" id="1391653"/>
    <lineage>
        <taxon>Bacteria</taxon>
        <taxon>Pseudomonadati</taxon>
        <taxon>Myxococcota</taxon>
        <taxon>Myxococcia</taxon>
        <taxon>Myxococcales</taxon>
        <taxon>Cystobacterineae</taxon>
        <taxon>Vulgatibacteraceae</taxon>
        <taxon>Vulgatibacter</taxon>
    </lineage>
</organism>
<proteinExistence type="inferred from homology"/>
<comment type="function">
    <text evidence="5">Responsible for synthesis of pseudouridine from uracil-55 in the psi GC loop of transfer RNAs.</text>
</comment>
<feature type="domain" description="tRNA pseudouridylate synthase B C-terminal" evidence="7">
    <location>
        <begin position="174"/>
        <end position="231"/>
    </location>
</feature>